<reference evidence="3 4" key="1">
    <citation type="journal article" date="2018" name="Sci. Rep.">
        <title>Comparative genomics provides insights into the lifestyle and reveals functional heterogeneity of dark septate endophytic fungi.</title>
        <authorList>
            <person name="Knapp D.G."/>
            <person name="Nemeth J.B."/>
            <person name="Barry K."/>
            <person name="Hainaut M."/>
            <person name="Henrissat B."/>
            <person name="Johnson J."/>
            <person name="Kuo A."/>
            <person name="Lim J.H.P."/>
            <person name="Lipzen A."/>
            <person name="Nolan M."/>
            <person name="Ohm R.A."/>
            <person name="Tamas L."/>
            <person name="Grigoriev I.V."/>
            <person name="Spatafora J.W."/>
            <person name="Nagy L.G."/>
            <person name="Kovacs G.M."/>
        </authorList>
    </citation>
    <scope>NUCLEOTIDE SEQUENCE [LARGE SCALE GENOMIC DNA]</scope>
    <source>
        <strain evidence="3 4">DSE2036</strain>
    </source>
</reference>
<evidence type="ECO:0000256" key="2">
    <source>
        <dbReference type="ARBA" id="ARBA00035112"/>
    </source>
</evidence>
<evidence type="ECO:0000313" key="3">
    <source>
        <dbReference type="EMBL" id="PVH90382.1"/>
    </source>
</evidence>
<comment type="similarity">
    <text evidence="2">Belongs to the ustYa family.</text>
</comment>
<dbReference type="InterPro" id="IPR021765">
    <property type="entry name" value="UstYa-like"/>
</dbReference>
<dbReference type="AlphaFoldDB" id="A0A2V1CXD1"/>
<dbReference type="Proteomes" id="UP000244855">
    <property type="component" value="Unassembled WGS sequence"/>
</dbReference>
<evidence type="ECO:0000313" key="4">
    <source>
        <dbReference type="Proteomes" id="UP000244855"/>
    </source>
</evidence>
<dbReference type="Pfam" id="PF11807">
    <property type="entry name" value="UstYa"/>
    <property type="match status" value="1"/>
</dbReference>
<dbReference type="PANTHER" id="PTHR33365">
    <property type="entry name" value="YALI0B05434P"/>
    <property type="match status" value="1"/>
</dbReference>
<dbReference type="STRING" id="97972.A0A2V1CXD1"/>
<keyword evidence="4" id="KW-1185">Reference proteome</keyword>
<dbReference type="OrthoDB" id="3687641at2759"/>
<name>A0A2V1CXD1_9PLEO</name>
<gene>
    <name evidence="3" type="ORF">DM02DRAFT_547900</name>
</gene>
<protein>
    <submittedName>
        <fullName evidence="3">Uncharacterized protein</fullName>
    </submittedName>
</protein>
<organism evidence="3 4">
    <name type="scientific">Periconia macrospinosa</name>
    <dbReference type="NCBI Taxonomy" id="97972"/>
    <lineage>
        <taxon>Eukaryota</taxon>
        <taxon>Fungi</taxon>
        <taxon>Dikarya</taxon>
        <taxon>Ascomycota</taxon>
        <taxon>Pezizomycotina</taxon>
        <taxon>Dothideomycetes</taxon>
        <taxon>Pleosporomycetidae</taxon>
        <taxon>Pleosporales</taxon>
        <taxon>Massarineae</taxon>
        <taxon>Periconiaceae</taxon>
        <taxon>Periconia</taxon>
    </lineage>
</organism>
<dbReference type="PANTHER" id="PTHR33365:SF4">
    <property type="entry name" value="CYCLOCHLOROTINE BIOSYNTHESIS PROTEIN O"/>
    <property type="match status" value="1"/>
</dbReference>
<comment type="pathway">
    <text evidence="1">Mycotoxin biosynthesis.</text>
</comment>
<sequence length="83" mass="9538">MRRSAIDKQSGLGHCINHIREALQCHADLTPMLWTAKGSKVILNTDTRHTCRHFNKIHEWAASHRTNYSDIESWLNGSIEIVD</sequence>
<proteinExistence type="inferred from homology"/>
<dbReference type="EMBL" id="KZ806368">
    <property type="protein sequence ID" value="PVH90382.1"/>
    <property type="molecule type" value="Genomic_DNA"/>
</dbReference>
<dbReference type="GO" id="GO:0043386">
    <property type="term" value="P:mycotoxin biosynthetic process"/>
    <property type="evidence" value="ECO:0007669"/>
    <property type="project" value="InterPro"/>
</dbReference>
<accession>A0A2V1CXD1</accession>
<evidence type="ECO:0000256" key="1">
    <source>
        <dbReference type="ARBA" id="ARBA00004685"/>
    </source>
</evidence>